<dbReference type="PANTHER" id="PTHR21340:SF0">
    <property type="entry name" value="BIS(5'-NUCLEOSYL)-TETRAPHOSPHATASE [ASYMMETRICAL]"/>
    <property type="match status" value="1"/>
</dbReference>
<feature type="domain" description="Nudix hydrolase" evidence="2">
    <location>
        <begin position="71"/>
        <end position="199"/>
    </location>
</feature>
<gene>
    <name evidence="3" type="ORF">SAMN05216474_1042</name>
</gene>
<evidence type="ECO:0000256" key="1">
    <source>
        <dbReference type="ARBA" id="ARBA00022801"/>
    </source>
</evidence>
<dbReference type="GO" id="GO:0006167">
    <property type="term" value="P:AMP biosynthetic process"/>
    <property type="evidence" value="ECO:0007669"/>
    <property type="project" value="TreeGrafter"/>
</dbReference>
<dbReference type="STRING" id="477690.SAMN05216474_1042"/>
<dbReference type="CDD" id="cd03673">
    <property type="entry name" value="NUDIX_Ap6A_hydrolase"/>
    <property type="match status" value="1"/>
</dbReference>
<dbReference type="Gene3D" id="3.90.79.10">
    <property type="entry name" value="Nucleoside Triphosphate Pyrophosphohydrolase"/>
    <property type="match status" value="1"/>
</dbReference>
<evidence type="ECO:0000313" key="3">
    <source>
        <dbReference type="EMBL" id="SFT51941.1"/>
    </source>
</evidence>
<dbReference type="AlphaFoldDB" id="A0A1I6YNW9"/>
<dbReference type="Proteomes" id="UP000236454">
    <property type="component" value="Unassembled WGS sequence"/>
</dbReference>
<proteinExistence type="predicted"/>
<dbReference type="RefSeq" id="WP_170853674.1">
    <property type="nucleotide sequence ID" value="NZ_FPAS01000001.1"/>
</dbReference>
<dbReference type="EMBL" id="FPAS01000001">
    <property type="protein sequence ID" value="SFT51941.1"/>
    <property type="molecule type" value="Genomic_DNA"/>
</dbReference>
<keyword evidence="1" id="KW-0378">Hydrolase</keyword>
<dbReference type="GO" id="GO:0006754">
    <property type="term" value="P:ATP biosynthetic process"/>
    <property type="evidence" value="ECO:0007669"/>
    <property type="project" value="TreeGrafter"/>
</dbReference>
<protein>
    <submittedName>
        <fullName evidence="3">NUDIX domain-containing protein</fullName>
    </submittedName>
</protein>
<dbReference type="GO" id="GO:0004081">
    <property type="term" value="F:bis(5'-nucleosyl)-tetraphosphatase (asymmetrical) activity"/>
    <property type="evidence" value="ECO:0007669"/>
    <property type="project" value="TreeGrafter"/>
</dbReference>
<keyword evidence="4" id="KW-1185">Reference proteome</keyword>
<evidence type="ECO:0000313" key="4">
    <source>
        <dbReference type="Proteomes" id="UP000236454"/>
    </source>
</evidence>
<dbReference type="PANTHER" id="PTHR21340">
    <property type="entry name" value="DIADENOSINE 5,5-P1,P4-TETRAPHOSPHATE PYROPHOSPHOHYDROLASE MUTT"/>
    <property type="match status" value="1"/>
</dbReference>
<organism evidence="3 4">
    <name type="scientific">Lishizhenia tianjinensis</name>
    <dbReference type="NCBI Taxonomy" id="477690"/>
    <lineage>
        <taxon>Bacteria</taxon>
        <taxon>Pseudomonadati</taxon>
        <taxon>Bacteroidota</taxon>
        <taxon>Flavobacteriia</taxon>
        <taxon>Flavobacteriales</taxon>
        <taxon>Crocinitomicaceae</taxon>
        <taxon>Lishizhenia</taxon>
    </lineage>
</organism>
<accession>A0A1I6YNW9</accession>
<evidence type="ECO:0000259" key="2">
    <source>
        <dbReference type="PROSITE" id="PS51462"/>
    </source>
</evidence>
<sequence>MYKVFIENTPLYFVKNEKGLKSDTFLIKGKPNAIVLKNILSTYRNASSKIRIAIVSDEPKKAMHKLFENYTWVEAAGGIVRDTKHDKYLFIKRNGFWDIAKGKLKKGEDPILGAQREIEEECGISNISFEDKIIETYHIYDTYGKDVIKKTFWYSFTYEGDDKLTPQIEEGITKVKWFSKTSLDKIRYNTFASIVEVMDAYSHFKQS</sequence>
<dbReference type="InterPro" id="IPR015797">
    <property type="entry name" value="NUDIX_hydrolase-like_dom_sf"/>
</dbReference>
<dbReference type="InterPro" id="IPR051325">
    <property type="entry name" value="Nudix_hydrolase_domain"/>
</dbReference>
<reference evidence="3 4" key="1">
    <citation type="submission" date="2016-10" db="EMBL/GenBank/DDBJ databases">
        <authorList>
            <person name="de Groot N.N."/>
        </authorList>
    </citation>
    <scope>NUCLEOTIDE SEQUENCE [LARGE SCALE GENOMIC DNA]</scope>
    <source>
        <strain evidence="3 4">CGMCC 1.7005</strain>
    </source>
</reference>
<dbReference type="InterPro" id="IPR020084">
    <property type="entry name" value="NUDIX_hydrolase_CS"/>
</dbReference>
<dbReference type="PROSITE" id="PS00893">
    <property type="entry name" value="NUDIX_BOX"/>
    <property type="match status" value="1"/>
</dbReference>
<dbReference type="Pfam" id="PF00293">
    <property type="entry name" value="NUDIX"/>
    <property type="match status" value="1"/>
</dbReference>
<dbReference type="PROSITE" id="PS51462">
    <property type="entry name" value="NUDIX"/>
    <property type="match status" value="1"/>
</dbReference>
<name>A0A1I6YNW9_9FLAO</name>
<dbReference type="InterPro" id="IPR000086">
    <property type="entry name" value="NUDIX_hydrolase_dom"/>
</dbReference>
<dbReference type="SUPFAM" id="SSF55811">
    <property type="entry name" value="Nudix"/>
    <property type="match status" value="1"/>
</dbReference>